<name>A0A0E9N9N0_SAICN</name>
<dbReference type="AlphaFoldDB" id="A0A0E9N9N0"/>
<feature type="region of interest" description="Disordered" evidence="2">
    <location>
        <begin position="20"/>
        <end position="42"/>
    </location>
</feature>
<keyword evidence="4" id="KW-1185">Reference proteome</keyword>
<gene>
    <name evidence="3" type="ORF">G7K_0824-t1</name>
</gene>
<evidence type="ECO:0000256" key="1">
    <source>
        <dbReference type="SAM" id="Coils"/>
    </source>
</evidence>
<keyword evidence="1" id="KW-0175">Coiled coil</keyword>
<reference evidence="3 4" key="3">
    <citation type="journal article" date="2015" name="Genome Announc.">
        <title>Draft Genome Sequence of the Archiascomycetous Yeast Saitoella complicata.</title>
        <authorList>
            <person name="Yamauchi K."/>
            <person name="Kondo S."/>
            <person name="Hamamoto M."/>
            <person name="Takahashi Y."/>
            <person name="Ogura Y."/>
            <person name="Hayashi T."/>
            <person name="Nishida H."/>
        </authorList>
    </citation>
    <scope>NUCLEOTIDE SEQUENCE [LARGE SCALE GENOMIC DNA]</scope>
    <source>
        <strain evidence="3 4">NRRL Y-17804</strain>
    </source>
</reference>
<reference evidence="3 4" key="1">
    <citation type="journal article" date="2011" name="J. Gen. Appl. Microbiol.">
        <title>Draft genome sequencing of the enigmatic yeast Saitoella complicata.</title>
        <authorList>
            <person name="Nishida H."/>
            <person name="Hamamoto M."/>
            <person name="Sugiyama J."/>
        </authorList>
    </citation>
    <scope>NUCLEOTIDE SEQUENCE [LARGE SCALE GENOMIC DNA]</scope>
    <source>
        <strain evidence="3 4">NRRL Y-17804</strain>
    </source>
</reference>
<comment type="caution">
    <text evidence="3">The sequence shown here is derived from an EMBL/GenBank/DDBJ whole genome shotgun (WGS) entry which is preliminary data.</text>
</comment>
<dbReference type="Proteomes" id="UP000033140">
    <property type="component" value="Unassembled WGS sequence"/>
</dbReference>
<feature type="coiled-coil region" evidence="1">
    <location>
        <begin position="66"/>
        <end position="93"/>
    </location>
</feature>
<evidence type="ECO:0000256" key="2">
    <source>
        <dbReference type="SAM" id="MobiDB-lite"/>
    </source>
</evidence>
<dbReference type="EMBL" id="BACD03000004">
    <property type="protein sequence ID" value="GAO46597.1"/>
    <property type="molecule type" value="Genomic_DNA"/>
</dbReference>
<organism evidence="3 4">
    <name type="scientific">Saitoella complicata (strain BCRC 22490 / CBS 7301 / JCM 7358 / NBRC 10748 / NRRL Y-17804)</name>
    <dbReference type="NCBI Taxonomy" id="698492"/>
    <lineage>
        <taxon>Eukaryota</taxon>
        <taxon>Fungi</taxon>
        <taxon>Dikarya</taxon>
        <taxon>Ascomycota</taxon>
        <taxon>Taphrinomycotina</taxon>
        <taxon>Taphrinomycotina incertae sedis</taxon>
        <taxon>Saitoella</taxon>
    </lineage>
</organism>
<proteinExistence type="predicted"/>
<reference evidence="3 4" key="2">
    <citation type="journal article" date="2014" name="J. Gen. Appl. Microbiol.">
        <title>The early diverging ascomycetous budding yeast Saitoella complicata has three histone deacetylases belonging to the Clr6, Hos2, and Rpd3 lineages.</title>
        <authorList>
            <person name="Nishida H."/>
            <person name="Matsumoto T."/>
            <person name="Kondo S."/>
            <person name="Hamamoto M."/>
            <person name="Yoshikawa H."/>
        </authorList>
    </citation>
    <scope>NUCLEOTIDE SEQUENCE [LARGE SCALE GENOMIC DNA]</scope>
    <source>
        <strain evidence="3 4">NRRL Y-17804</strain>
    </source>
</reference>
<accession>A0A0E9N9N0</accession>
<evidence type="ECO:0000313" key="3">
    <source>
        <dbReference type="EMBL" id="GAO46597.1"/>
    </source>
</evidence>
<protein>
    <submittedName>
        <fullName evidence="3">Uncharacterized protein</fullName>
    </submittedName>
</protein>
<evidence type="ECO:0000313" key="4">
    <source>
        <dbReference type="Proteomes" id="UP000033140"/>
    </source>
</evidence>
<sequence>MATSAAPIGAVLDRALSGANRDTIPTADSSSGSSSSSAVEIEESVQTLQNELYEQRSLKSLYRDELGDLRTLNQSLTDQLASAQAELSKYRQIQEEWEGLVESIAHRAEMEEMGMEGAPGGGWKAKGEEDWRVEAEMWAGRYRGLVKEVKEFGKKWDSVEQPMTASFSRLCVTAPQLLLQMLDQFLQVVDLPLLYHIDLPQSVHLILQASDLVVLLVQRALHTDRVVDVVRWERLPPGSLLAVHDCDMSG</sequence>